<feature type="region of interest" description="Disordered" evidence="9">
    <location>
        <begin position="41"/>
        <end position="110"/>
    </location>
</feature>
<evidence type="ECO:0000259" key="11">
    <source>
        <dbReference type="Pfam" id="PF05193"/>
    </source>
</evidence>
<evidence type="ECO:0000256" key="9">
    <source>
        <dbReference type="SAM" id="MobiDB-lite"/>
    </source>
</evidence>
<evidence type="ECO:0000256" key="8">
    <source>
        <dbReference type="RuleBase" id="RU004447"/>
    </source>
</evidence>
<evidence type="ECO:0000256" key="2">
    <source>
        <dbReference type="ARBA" id="ARBA00007261"/>
    </source>
</evidence>
<evidence type="ECO:0000259" key="12">
    <source>
        <dbReference type="Pfam" id="PF16187"/>
    </source>
</evidence>
<protein>
    <recommendedName>
        <fullName evidence="14">Peptidase M16 N-terminal domain-containing protein</fullName>
    </recommendedName>
</protein>
<feature type="compositionally biased region" description="Acidic residues" evidence="9">
    <location>
        <begin position="60"/>
        <end position="101"/>
    </location>
</feature>
<dbReference type="InterPro" id="IPR050626">
    <property type="entry name" value="Peptidase_M16"/>
</dbReference>
<comment type="similarity">
    <text evidence="2 8">Belongs to the peptidase M16 family.</text>
</comment>
<dbReference type="GO" id="GO:0006508">
    <property type="term" value="P:proteolysis"/>
    <property type="evidence" value="ECO:0007669"/>
    <property type="project" value="UniProtKB-KW"/>
</dbReference>
<comment type="cofactor">
    <cofactor evidence="1">
        <name>Zn(2+)</name>
        <dbReference type="ChEBI" id="CHEBI:29105"/>
    </cofactor>
</comment>
<name>A0A6N2LZR8_SALVM</name>
<keyword evidence="4" id="KW-0479">Metal-binding</keyword>
<dbReference type="EMBL" id="CAADRP010001652">
    <property type="protein sequence ID" value="VFU46722.1"/>
    <property type="molecule type" value="Genomic_DNA"/>
</dbReference>
<dbReference type="SUPFAM" id="SSF63411">
    <property type="entry name" value="LuxS/MPP-like metallohydrolase"/>
    <property type="match status" value="2"/>
</dbReference>
<dbReference type="PANTHER" id="PTHR43690">
    <property type="entry name" value="NARDILYSIN"/>
    <property type="match status" value="1"/>
</dbReference>
<evidence type="ECO:0000256" key="3">
    <source>
        <dbReference type="ARBA" id="ARBA00022670"/>
    </source>
</evidence>
<dbReference type="InterPro" id="IPR032632">
    <property type="entry name" value="Peptidase_M16_M"/>
</dbReference>
<organism evidence="13">
    <name type="scientific">Salix viminalis</name>
    <name type="common">Common osier</name>
    <name type="synonym">Basket willow</name>
    <dbReference type="NCBI Taxonomy" id="40686"/>
    <lineage>
        <taxon>Eukaryota</taxon>
        <taxon>Viridiplantae</taxon>
        <taxon>Streptophyta</taxon>
        <taxon>Embryophyta</taxon>
        <taxon>Tracheophyta</taxon>
        <taxon>Spermatophyta</taxon>
        <taxon>Magnoliopsida</taxon>
        <taxon>eudicotyledons</taxon>
        <taxon>Gunneridae</taxon>
        <taxon>Pentapetalae</taxon>
        <taxon>rosids</taxon>
        <taxon>fabids</taxon>
        <taxon>Malpighiales</taxon>
        <taxon>Salicaceae</taxon>
        <taxon>Saliceae</taxon>
        <taxon>Salix</taxon>
    </lineage>
</organism>
<dbReference type="Pfam" id="PF05193">
    <property type="entry name" value="Peptidase_M16_C"/>
    <property type="match status" value="1"/>
</dbReference>
<dbReference type="GO" id="GO:0004222">
    <property type="term" value="F:metalloendopeptidase activity"/>
    <property type="evidence" value="ECO:0007669"/>
    <property type="project" value="InterPro"/>
</dbReference>
<dbReference type="GO" id="GO:0046872">
    <property type="term" value="F:metal ion binding"/>
    <property type="evidence" value="ECO:0007669"/>
    <property type="project" value="UniProtKB-KW"/>
</dbReference>
<dbReference type="InterPro" id="IPR011249">
    <property type="entry name" value="Metalloenz_LuxS/M16"/>
</dbReference>
<evidence type="ECO:0000256" key="6">
    <source>
        <dbReference type="ARBA" id="ARBA00022833"/>
    </source>
</evidence>
<dbReference type="Pfam" id="PF16187">
    <property type="entry name" value="Peptidase_M16_M"/>
    <property type="match status" value="1"/>
</dbReference>
<keyword evidence="3" id="KW-0645">Protease</keyword>
<accession>A0A6N2LZR8</accession>
<gene>
    <name evidence="13" type="ORF">SVIM_LOCUS297376</name>
</gene>
<proteinExistence type="inferred from homology"/>
<dbReference type="InterPro" id="IPR011765">
    <property type="entry name" value="Pept_M16_N"/>
</dbReference>
<evidence type="ECO:0000259" key="10">
    <source>
        <dbReference type="Pfam" id="PF00675"/>
    </source>
</evidence>
<evidence type="ECO:0000256" key="1">
    <source>
        <dbReference type="ARBA" id="ARBA00001947"/>
    </source>
</evidence>
<feature type="domain" description="Peptidase M16 N-terminal" evidence="10">
    <location>
        <begin position="111"/>
        <end position="240"/>
    </location>
</feature>
<dbReference type="Gene3D" id="3.30.830.10">
    <property type="entry name" value="Metalloenzyme, LuxS/M16 peptidase-like"/>
    <property type="match status" value="2"/>
</dbReference>
<dbReference type="FunFam" id="3.30.830.10:FF:000012">
    <property type="entry name" value="Protease 3"/>
    <property type="match status" value="1"/>
</dbReference>
<feature type="domain" description="Peptidase M16 middle/third" evidence="12">
    <location>
        <begin position="453"/>
        <end position="515"/>
    </location>
</feature>
<dbReference type="InterPro" id="IPR001431">
    <property type="entry name" value="Pept_M16_Zn_BS"/>
</dbReference>
<keyword evidence="7" id="KW-0482">Metalloprotease</keyword>
<evidence type="ECO:0000256" key="5">
    <source>
        <dbReference type="ARBA" id="ARBA00022801"/>
    </source>
</evidence>
<dbReference type="FunFam" id="3.30.830.10:FF:000005">
    <property type="entry name" value="nardilysin isoform X1"/>
    <property type="match status" value="1"/>
</dbReference>
<sequence>MVAPCVSRSDDVVIKSPNDKRLYRVIELENGLCALLVHDPEIYPDGVPDEIPDEARTVEDSENDDGEEEDDDDDDADDGDDDDEEEDEEMEGGEEDCEGEEEKGKGGASLQTKKAAAAMCVAMGSFSDPAEAQGLAHFLEHMLFMGSEEFPDENEYDSYLSKHGGSSNAYTEAEHTCYHFEVKREFLKGALRRFSQFFVSPLVKSEAMEREVLAVDSEFNQVLQSDACRLQQLQCHTSGPGHPFNRFSWGNKKSLVDAMEKGINLREHILKLYREYYHGGLMKLVVIGGEPLDVLESWVTELFTKVRKGPQTKPKFQVEGPIWKAGLLYRLEAVKDVNILDLTWTLPCLHQDYLKKSEDYLAHLLGHEGKGSLHSFLKVRGLATSLSAGVGDEGMHRSSIAYIFGMSIHLTDSGLEKIFDIIGFVYQYLKLLREVLPQQWIFKELQDIGNMEFRFAEEQPQDDYAAELAENLLVFPAENVIYCDYVYKIWDAEAIKRLLHFFTPENMRIDVVSKPSMKSQALVWIILY</sequence>
<evidence type="ECO:0000313" key="13">
    <source>
        <dbReference type="EMBL" id="VFU46722.1"/>
    </source>
</evidence>
<keyword evidence="5" id="KW-0378">Hydrolase</keyword>
<dbReference type="AlphaFoldDB" id="A0A6N2LZR8"/>
<dbReference type="InterPro" id="IPR007863">
    <property type="entry name" value="Peptidase_M16_C"/>
</dbReference>
<reference evidence="13" key="1">
    <citation type="submission" date="2019-03" db="EMBL/GenBank/DDBJ databases">
        <authorList>
            <person name="Mank J."/>
            <person name="Almeida P."/>
        </authorList>
    </citation>
    <scope>NUCLEOTIDE SEQUENCE</scope>
    <source>
        <strain evidence="13">78183</strain>
    </source>
</reference>
<evidence type="ECO:0000256" key="4">
    <source>
        <dbReference type="ARBA" id="ARBA00022723"/>
    </source>
</evidence>
<dbReference type="PANTHER" id="PTHR43690:SF18">
    <property type="entry name" value="INSULIN-DEGRADING ENZYME-RELATED"/>
    <property type="match status" value="1"/>
</dbReference>
<evidence type="ECO:0000256" key="7">
    <source>
        <dbReference type="ARBA" id="ARBA00023049"/>
    </source>
</evidence>
<evidence type="ECO:0008006" key="14">
    <source>
        <dbReference type="Google" id="ProtNLM"/>
    </source>
</evidence>
<keyword evidence="6" id="KW-0862">Zinc</keyword>
<feature type="domain" description="Peptidase M16 C-terminal" evidence="11">
    <location>
        <begin position="266"/>
        <end position="446"/>
    </location>
</feature>
<dbReference type="GO" id="GO:0005829">
    <property type="term" value="C:cytosol"/>
    <property type="evidence" value="ECO:0007669"/>
    <property type="project" value="TreeGrafter"/>
</dbReference>
<dbReference type="Pfam" id="PF00675">
    <property type="entry name" value="Peptidase_M16"/>
    <property type="match status" value="1"/>
</dbReference>
<dbReference type="PROSITE" id="PS00143">
    <property type="entry name" value="INSULINASE"/>
    <property type="match status" value="1"/>
</dbReference>